<dbReference type="EMBL" id="AAQJ02000001">
    <property type="protein sequence ID" value="EDP46162.1"/>
    <property type="molecule type" value="Genomic_DNA"/>
</dbReference>
<reference evidence="1" key="2">
    <citation type="submission" date="2007-10" db="EMBL/GenBank/DDBJ databases">
        <authorList>
            <person name="Myers G.S."/>
        </authorList>
    </citation>
    <scope>NUCLEOTIDE SEQUENCE [LARGE SCALE GENOMIC DNA]</scope>
</reference>
<gene>
    <name evidence="1" type="ORF">RICGR_1482</name>
</gene>
<accession>A8PQC7</accession>
<keyword evidence="2" id="KW-1185">Reference proteome</keyword>
<comment type="caution">
    <text evidence="1">The sequence shown here is derived from an EMBL/GenBank/DDBJ whole genome shotgun (WGS) entry which is preliminary data.</text>
</comment>
<evidence type="ECO:0000313" key="1">
    <source>
        <dbReference type="EMBL" id="EDP46162.1"/>
    </source>
</evidence>
<reference evidence="1" key="1">
    <citation type="submission" date="2006-04" db="EMBL/GenBank/DDBJ databases">
        <authorList>
            <person name="Seshadri R."/>
            <person name="Federici B.A."/>
        </authorList>
    </citation>
    <scope>NUCLEOTIDE SEQUENCE [LARGE SCALE GENOMIC DNA]</scope>
</reference>
<evidence type="ECO:0008006" key="3">
    <source>
        <dbReference type="Google" id="ProtNLM"/>
    </source>
</evidence>
<protein>
    <recommendedName>
        <fullName evidence="3">3-deoxy-D-manno-oct-2-ulosonic acid (Kdo) hydroxylase</fullName>
    </recommendedName>
</protein>
<dbReference type="AlphaFoldDB" id="A8PQC7"/>
<name>A8PQC7_9COXI</name>
<dbReference type="InterPro" id="IPR021266">
    <property type="entry name" value="Kdo_hydroxlase"/>
</dbReference>
<dbReference type="OrthoDB" id="21302at2"/>
<evidence type="ECO:0000313" key="2">
    <source>
        <dbReference type="Proteomes" id="UP000054075"/>
    </source>
</evidence>
<dbReference type="RefSeq" id="WP_006035148.1">
    <property type="nucleotide sequence ID" value="NZ_AAQJ02000001.1"/>
</dbReference>
<proteinExistence type="predicted"/>
<dbReference type="eggNOG" id="ENOG502Z7Z3">
    <property type="taxonomic scope" value="Bacteria"/>
</dbReference>
<dbReference type="STRING" id="59196.RICGR_1482"/>
<sequence>MDTFSICTVYDWNKKFKKQEQETAISDLESGKIIVCPQLSFNIHAYEKTLFIPYLINKKTKNIGFHSKNNCLKGIKTNRRHRLQLKALLAHFSKRAHYFMNALFSRYAHSLTLGHTHFHPIQIKNRTISVRRDDRLFHIDAFASNPNQGCRIIRLFCNINPYGERHIWRIGENFEAIAQRFLPKIRKPFPGSAQFLHWLGITKSIRTDYDHIMLKIHDTMKLDTIYQKKVNYKELRFPPDTTWIASTDQVSHAVISGQYLLEQTFYLPIKAMANPQRAPLHILEKLVGRHLI</sequence>
<dbReference type="Pfam" id="PF11004">
    <property type="entry name" value="Kdo_hydroxy"/>
    <property type="match status" value="1"/>
</dbReference>
<organism evidence="1 2">
    <name type="scientific">Rickettsiella grylli</name>
    <dbReference type="NCBI Taxonomy" id="59196"/>
    <lineage>
        <taxon>Bacteria</taxon>
        <taxon>Pseudomonadati</taxon>
        <taxon>Pseudomonadota</taxon>
        <taxon>Gammaproteobacteria</taxon>
        <taxon>Legionellales</taxon>
        <taxon>Coxiellaceae</taxon>
        <taxon>Rickettsiella</taxon>
    </lineage>
</organism>
<dbReference type="Proteomes" id="UP000054075">
    <property type="component" value="Unassembled WGS sequence"/>
</dbReference>